<dbReference type="PANTHER" id="PTHR35306">
    <property type="entry name" value="BNAA03G57290D PROTEIN"/>
    <property type="match status" value="1"/>
</dbReference>
<proteinExistence type="predicted"/>
<keyword evidence="3" id="KW-1185">Reference proteome</keyword>
<sequence length="205" mass="22324">METLVAIAQHRNHQYHGRSRGHGSTRFGSSSPPTGGFRGINCRTFHSGEGLLSTPAKACSSKTKTPVTKKAFCPTLSPKTPSPSVCEHPKLLKRIAKSCPIPIPMNIKFESMDEGFQFSELWAGPAYSNSPPPSSLPIPKFSLMPKRTVSLDFPMVASEIDLPCLSQSAPASPRERSPSPSDLFDIADSATKTLRRMLNLDIEDE</sequence>
<dbReference type="AlphaFoldDB" id="A0ABD1GWS5"/>
<protein>
    <submittedName>
        <fullName evidence="2">Uncharacterized protein</fullName>
    </submittedName>
</protein>
<gene>
    <name evidence="2" type="ORF">AAHA92_23728</name>
</gene>
<accession>A0ABD1GWS5</accession>
<evidence type="ECO:0000313" key="3">
    <source>
        <dbReference type="Proteomes" id="UP001567538"/>
    </source>
</evidence>
<dbReference type="InterPro" id="IPR028322">
    <property type="entry name" value="PNRC-like_rgn"/>
</dbReference>
<dbReference type="GO" id="GO:0016071">
    <property type="term" value="P:mRNA metabolic process"/>
    <property type="evidence" value="ECO:0007669"/>
    <property type="project" value="UniProtKB-ARBA"/>
</dbReference>
<feature type="compositionally biased region" description="Basic residues" evidence="1">
    <location>
        <begin position="10"/>
        <end position="23"/>
    </location>
</feature>
<evidence type="ECO:0000313" key="2">
    <source>
        <dbReference type="EMBL" id="KAL1547226.1"/>
    </source>
</evidence>
<reference evidence="2 3" key="1">
    <citation type="submission" date="2024-06" db="EMBL/GenBank/DDBJ databases">
        <title>A chromosome level genome sequence of Diviner's sage (Salvia divinorum).</title>
        <authorList>
            <person name="Ford S.A."/>
            <person name="Ro D.-K."/>
            <person name="Ness R.W."/>
            <person name="Phillips M.A."/>
        </authorList>
    </citation>
    <scope>NUCLEOTIDE SEQUENCE [LARGE SCALE GENOMIC DNA]</scope>
    <source>
        <strain evidence="2">SAF-2024a</strain>
        <tissue evidence="2">Leaf</tissue>
    </source>
</reference>
<name>A0ABD1GWS5_SALDI</name>
<dbReference type="EMBL" id="JBEAFC010000008">
    <property type="protein sequence ID" value="KAL1547226.1"/>
    <property type="molecule type" value="Genomic_DNA"/>
</dbReference>
<organism evidence="2 3">
    <name type="scientific">Salvia divinorum</name>
    <name type="common">Maria pastora</name>
    <name type="synonym">Diviner's sage</name>
    <dbReference type="NCBI Taxonomy" id="28513"/>
    <lineage>
        <taxon>Eukaryota</taxon>
        <taxon>Viridiplantae</taxon>
        <taxon>Streptophyta</taxon>
        <taxon>Embryophyta</taxon>
        <taxon>Tracheophyta</taxon>
        <taxon>Spermatophyta</taxon>
        <taxon>Magnoliopsida</taxon>
        <taxon>eudicotyledons</taxon>
        <taxon>Gunneridae</taxon>
        <taxon>Pentapetalae</taxon>
        <taxon>asterids</taxon>
        <taxon>lamiids</taxon>
        <taxon>Lamiales</taxon>
        <taxon>Lamiaceae</taxon>
        <taxon>Nepetoideae</taxon>
        <taxon>Mentheae</taxon>
        <taxon>Salviinae</taxon>
        <taxon>Salvia</taxon>
        <taxon>Salvia subgen. Calosphace</taxon>
    </lineage>
</organism>
<comment type="caution">
    <text evidence="2">The sequence shown here is derived from an EMBL/GenBank/DDBJ whole genome shotgun (WGS) entry which is preliminary data.</text>
</comment>
<dbReference type="Pfam" id="PF15365">
    <property type="entry name" value="PNRC"/>
    <property type="match status" value="1"/>
</dbReference>
<dbReference type="PANTHER" id="PTHR35306:SF1">
    <property type="entry name" value="VQ DOMAIN-CONTAINING PROTEIN"/>
    <property type="match status" value="1"/>
</dbReference>
<feature type="region of interest" description="Disordered" evidence="1">
    <location>
        <begin position="9"/>
        <end position="33"/>
    </location>
</feature>
<dbReference type="Proteomes" id="UP001567538">
    <property type="component" value="Unassembled WGS sequence"/>
</dbReference>
<evidence type="ECO:0000256" key="1">
    <source>
        <dbReference type="SAM" id="MobiDB-lite"/>
    </source>
</evidence>